<dbReference type="EMBL" id="KQ459601">
    <property type="protein sequence ID" value="KPI93961.1"/>
    <property type="molecule type" value="Genomic_DNA"/>
</dbReference>
<accession>A0A194PKJ8</accession>
<evidence type="ECO:0000313" key="2">
    <source>
        <dbReference type="EMBL" id="KPI93961.1"/>
    </source>
</evidence>
<organism evidence="2 3">
    <name type="scientific">Papilio xuthus</name>
    <name type="common">Asian swallowtail butterfly</name>
    <dbReference type="NCBI Taxonomy" id="66420"/>
    <lineage>
        <taxon>Eukaryota</taxon>
        <taxon>Metazoa</taxon>
        <taxon>Ecdysozoa</taxon>
        <taxon>Arthropoda</taxon>
        <taxon>Hexapoda</taxon>
        <taxon>Insecta</taxon>
        <taxon>Pterygota</taxon>
        <taxon>Neoptera</taxon>
        <taxon>Endopterygota</taxon>
        <taxon>Lepidoptera</taxon>
        <taxon>Glossata</taxon>
        <taxon>Ditrysia</taxon>
        <taxon>Papilionoidea</taxon>
        <taxon>Papilionidae</taxon>
        <taxon>Papilioninae</taxon>
        <taxon>Papilio</taxon>
    </lineage>
</organism>
<sequence>MHGAGLSIVINGRFQRSGTRRCKYCSITQTLASKWQSGLSERGGPRPGRWRRRRVGARGARRAAAAPCRRGRPHRHPPPAAA</sequence>
<evidence type="ECO:0000256" key="1">
    <source>
        <dbReference type="SAM" id="MobiDB-lite"/>
    </source>
</evidence>
<feature type="region of interest" description="Disordered" evidence="1">
    <location>
        <begin position="37"/>
        <end position="82"/>
    </location>
</feature>
<feature type="compositionally biased region" description="Basic residues" evidence="1">
    <location>
        <begin position="48"/>
        <end position="61"/>
    </location>
</feature>
<reference evidence="2 3" key="1">
    <citation type="journal article" date="2015" name="Nat. Commun.">
        <title>Outbred genome sequencing and CRISPR/Cas9 gene editing in butterflies.</title>
        <authorList>
            <person name="Li X."/>
            <person name="Fan D."/>
            <person name="Zhang W."/>
            <person name="Liu G."/>
            <person name="Zhang L."/>
            <person name="Zhao L."/>
            <person name="Fang X."/>
            <person name="Chen L."/>
            <person name="Dong Y."/>
            <person name="Chen Y."/>
            <person name="Ding Y."/>
            <person name="Zhao R."/>
            <person name="Feng M."/>
            <person name="Zhu Y."/>
            <person name="Feng Y."/>
            <person name="Jiang X."/>
            <person name="Zhu D."/>
            <person name="Xiang H."/>
            <person name="Feng X."/>
            <person name="Li S."/>
            <person name="Wang J."/>
            <person name="Zhang G."/>
            <person name="Kronforst M.R."/>
            <person name="Wang W."/>
        </authorList>
    </citation>
    <scope>NUCLEOTIDE SEQUENCE [LARGE SCALE GENOMIC DNA]</scope>
    <source>
        <strain evidence="2">Ya'a_city_454_Px</strain>
        <tissue evidence="2">Whole body</tissue>
    </source>
</reference>
<keyword evidence="3" id="KW-1185">Reference proteome</keyword>
<evidence type="ECO:0000313" key="3">
    <source>
        <dbReference type="Proteomes" id="UP000053268"/>
    </source>
</evidence>
<protein>
    <submittedName>
        <fullName evidence="2">Uncharacterized protein</fullName>
    </submittedName>
</protein>
<proteinExistence type="predicted"/>
<gene>
    <name evidence="2" type="ORF">RR46_13126</name>
</gene>
<name>A0A194PKJ8_PAPXU</name>
<feature type="compositionally biased region" description="Basic residues" evidence="1">
    <location>
        <begin position="69"/>
        <end position="82"/>
    </location>
</feature>
<dbReference type="AlphaFoldDB" id="A0A194PKJ8"/>
<dbReference type="Proteomes" id="UP000053268">
    <property type="component" value="Unassembled WGS sequence"/>
</dbReference>